<sequence>MATIQAQLAELESTPDPIRRMELAFSLADAGADGLPELLVRLIARPELASQRASFVHCLGQFDCSPYFGLLIEMILKGNAETAHIAFEIIGEIEHLSGADVEAAFQQIEKARQRTDHPDWRRDFLDALWEMFE</sequence>
<evidence type="ECO:0008006" key="3">
    <source>
        <dbReference type="Google" id="ProtNLM"/>
    </source>
</evidence>
<proteinExistence type="predicted"/>
<dbReference type="EMBL" id="JBHUIP010000003">
    <property type="protein sequence ID" value="MFD2262116.1"/>
    <property type="molecule type" value="Genomic_DNA"/>
</dbReference>
<dbReference type="InterPro" id="IPR016024">
    <property type="entry name" value="ARM-type_fold"/>
</dbReference>
<protein>
    <recommendedName>
        <fullName evidence="3">HEAT repeat domain-containing protein</fullName>
    </recommendedName>
</protein>
<comment type="caution">
    <text evidence="1">The sequence shown here is derived from an EMBL/GenBank/DDBJ whole genome shotgun (WGS) entry which is preliminary data.</text>
</comment>
<gene>
    <name evidence="1" type="ORF">ACFSM5_04400</name>
</gene>
<accession>A0ABW5DRF6</accession>
<evidence type="ECO:0000313" key="1">
    <source>
        <dbReference type="EMBL" id="MFD2262116.1"/>
    </source>
</evidence>
<reference evidence="2" key="1">
    <citation type="journal article" date="2019" name="Int. J. Syst. Evol. Microbiol.">
        <title>The Global Catalogue of Microorganisms (GCM) 10K type strain sequencing project: providing services to taxonomists for standard genome sequencing and annotation.</title>
        <authorList>
            <consortium name="The Broad Institute Genomics Platform"/>
            <consortium name="The Broad Institute Genome Sequencing Center for Infectious Disease"/>
            <person name="Wu L."/>
            <person name="Ma J."/>
        </authorList>
    </citation>
    <scope>NUCLEOTIDE SEQUENCE [LARGE SCALE GENOMIC DNA]</scope>
    <source>
        <strain evidence="2">CGMCC 1.19062</strain>
    </source>
</reference>
<organism evidence="1 2">
    <name type="scientific">Lacibacterium aquatile</name>
    <dbReference type="NCBI Taxonomy" id="1168082"/>
    <lineage>
        <taxon>Bacteria</taxon>
        <taxon>Pseudomonadati</taxon>
        <taxon>Pseudomonadota</taxon>
        <taxon>Alphaproteobacteria</taxon>
        <taxon>Rhodospirillales</taxon>
        <taxon>Rhodospirillaceae</taxon>
    </lineage>
</organism>
<dbReference type="SUPFAM" id="SSF48371">
    <property type="entry name" value="ARM repeat"/>
    <property type="match status" value="1"/>
</dbReference>
<keyword evidence="2" id="KW-1185">Reference proteome</keyword>
<name>A0ABW5DRF6_9PROT</name>
<evidence type="ECO:0000313" key="2">
    <source>
        <dbReference type="Proteomes" id="UP001597295"/>
    </source>
</evidence>
<dbReference type="Proteomes" id="UP001597295">
    <property type="component" value="Unassembled WGS sequence"/>
</dbReference>
<dbReference type="RefSeq" id="WP_379875030.1">
    <property type="nucleotide sequence ID" value="NZ_JBHUIP010000003.1"/>
</dbReference>